<evidence type="ECO:0000256" key="1">
    <source>
        <dbReference type="ARBA" id="ARBA00022801"/>
    </source>
</evidence>
<dbReference type="PANTHER" id="PTHR48081">
    <property type="entry name" value="AB HYDROLASE SUPERFAMILY PROTEIN C4A8.06C"/>
    <property type="match status" value="1"/>
</dbReference>
<keyword evidence="4" id="KW-0624">Polysaccharide degradation</keyword>
<reference evidence="4 5" key="1">
    <citation type="submission" date="2015-07" db="EMBL/GenBank/DDBJ databases">
        <authorList>
            <person name="Kim K.M."/>
        </authorList>
    </citation>
    <scope>NUCLEOTIDE SEQUENCE [LARGE SCALE GENOMIC DNA]</scope>
    <source>
        <strain evidence="4 5">KCTC 12363</strain>
    </source>
</reference>
<dbReference type="STRING" id="320787.CA2015_2939"/>
<dbReference type="AlphaFoldDB" id="A0A0H4PDL4"/>
<evidence type="ECO:0000259" key="3">
    <source>
        <dbReference type="Pfam" id="PF20434"/>
    </source>
</evidence>
<evidence type="ECO:0000313" key="4">
    <source>
        <dbReference type="EMBL" id="AKP52344.1"/>
    </source>
</evidence>
<evidence type="ECO:0000313" key="5">
    <source>
        <dbReference type="Proteomes" id="UP000036520"/>
    </source>
</evidence>
<accession>A0A0H4PDL4</accession>
<dbReference type="OrthoDB" id="9794725at2"/>
<dbReference type="InterPro" id="IPR029058">
    <property type="entry name" value="AB_hydrolase_fold"/>
</dbReference>
<keyword evidence="4" id="KW-0326">Glycosidase</keyword>
<dbReference type="InterPro" id="IPR050300">
    <property type="entry name" value="GDXG_lipolytic_enzyme"/>
</dbReference>
<keyword evidence="2" id="KW-0732">Signal</keyword>
<dbReference type="PANTHER" id="PTHR48081:SF6">
    <property type="entry name" value="PEPTIDASE S9 PROLYL OLIGOPEPTIDASE CATALYTIC DOMAIN-CONTAINING PROTEIN"/>
    <property type="match status" value="1"/>
</dbReference>
<gene>
    <name evidence="4" type="ORF">CA2015_2939</name>
</gene>
<keyword evidence="4" id="KW-0858">Xylan degradation</keyword>
<dbReference type="GO" id="GO:0016798">
    <property type="term" value="F:hydrolase activity, acting on glycosyl bonds"/>
    <property type="evidence" value="ECO:0007669"/>
    <property type="project" value="UniProtKB-KW"/>
</dbReference>
<keyword evidence="4" id="KW-0119">Carbohydrate metabolism</keyword>
<protein>
    <submittedName>
        <fullName evidence="4">Xylanase</fullName>
    </submittedName>
</protein>
<dbReference type="EMBL" id="CP012040">
    <property type="protein sequence ID" value="AKP52344.1"/>
    <property type="molecule type" value="Genomic_DNA"/>
</dbReference>
<dbReference type="Proteomes" id="UP000036520">
    <property type="component" value="Chromosome"/>
</dbReference>
<feature type="signal peptide" evidence="2">
    <location>
        <begin position="1"/>
        <end position="27"/>
    </location>
</feature>
<dbReference type="GO" id="GO:0045493">
    <property type="term" value="P:xylan catabolic process"/>
    <property type="evidence" value="ECO:0007669"/>
    <property type="project" value="UniProtKB-KW"/>
</dbReference>
<keyword evidence="5" id="KW-1185">Reference proteome</keyword>
<dbReference type="Gene3D" id="3.40.50.1820">
    <property type="entry name" value="alpha/beta hydrolase"/>
    <property type="match status" value="1"/>
</dbReference>
<organism evidence="4 5">
    <name type="scientific">Cyclobacterium amurskyense</name>
    <dbReference type="NCBI Taxonomy" id="320787"/>
    <lineage>
        <taxon>Bacteria</taxon>
        <taxon>Pseudomonadati</taxon>
        <taxon>Bacteroidota</taxon>
        <taxon>Cytophagia</taxon>
        <taxon>Cytophagales</taxon>
        <taxon>Cyclobacteriaceae</taxon>
        <taxon>Cyclobacterium</taxon>
    </lineage>
</organism>
<dbReference type="KEGG" id="camu:CA2015_2939"/>
<dbReference type="RefSeq" id="WP_048642576.1">
    <property type="nucleotide sequence ID" value="NZ_CP012040.1"/>
</dbReference>
<sequence length="290" mass="31407">MKIQLQPIKVLFTICSLFFSLVFVAHAQKDGLIHIWPGKVPGETAAKQPAVVTDNNSGGVTRLTDVTDPTLKVFLPDENVNNGAAVIVCPGGGYKILAIDKEGYEVAEWLNTLGYTAFVLEYRVPQKQDGALNDIQRAIRIVRSGASDWKLDPNKIGVIGFSAGGSLAARAGTRYDEETYTPQDAKDKVSSKPNFAMLIYPAYLDKGENRSLTPELKVDENTPPMFLFATADDTHANSALVMATALRDNKVPVSLHLLPKGGHGYGLRDGNPAGESWPALAETWLKGIVK</sequence>
<dbReference type="SUPFAM" id="SSF53474">
    <property type="entry name" value="alpha/beta-Hydrolases"/>
    <property type="match status" value="1"/>
</dbReference>
<feature type="chain" id="PRO_5005208602" evidence="2">
    <location>
        <begin position="28"/>
        <end position="290"/>
    </location>
</feature>
<keyword evidence="1 4" id="KW-0378">Hydrolase</keyword>
<evidence type="ECO:0000256" key="2">
    <source>
        <dbReference type="SAM" id="SignalP"/>
    </source>
</evidence>
<dbReference type="Pfam" id="PF20434">
    <property type="entry name" value="BD-FAE"/>
    <property type="match status" value="1"/>
</dbReference>
<feature type="domain" description="BD-FAE-like" evidence="3">
    <location>
        <begin position="71"/>
        <end position="181"/>
    </location>
</feature>
<name>A0A0H4PDL4_9BACT</name>
<proteinExistence type="predicted"/>
<dbReference type="InterPro" id="IPR049492">
    <property type="entry name" value="BD-FAE-like_dom"/>
</dbReference>